<dbReference type="Proteomes" id="UP000250140">
    <property type="component" value="Unassembled WGS sequence"/>
</dbReference>
<keyword evidence="3" id="KW-1185">Reference proteome</keyword>
<proteinExistence type="predicted"/>
<sequence length="219" mass="24569">MLLHWAWPPAATNDHYALSTTLCHPFPAFVLGDPRDDRTSQASPPSLPRRRETRREIPQGTAVSIKVYLGLTGWEAGWQAYRLTGLQASGHGHSLKPPATLLRPGVHQRKAADNKISHCRRPFHHPFTHQTIERNLNRAQRIYQVGLPQADSWANGSCIVSYLPPIYPSQIITNQGQMQCEKGTTRHGISGHRELGLLRRAVIRGRSNEGNRPFAESEN</sequence>
<dbReference type="AlphaFoldDB" id="A0A8E2EYU3"/>
<organism evidence="2 3">
    <name type="scientific">Glonium stellatum</name>
    <dbReference type="NCBI Taxonomy" id="574774"/>
    <lineage>
        <taxon>Eukaryota</taxon>
        <taxon>Fungi</taxon>
        <taxon>Dikarya</taxon>
        <taxon>Ascomycota</taxon>
        <taxon>Pezizomycotina</taxon>
        <taxon>Dothideomycetes</taxon>
        <taxon>Pleosporomycetidae</taxon>
        <taxon>Gloniales</taxon>
        <taxon>Gloniaceae</taxon>
        <taxon>Glonium</taxon>
    </lineage>
</organism>
<evidence type="ECO:0000313" key="3">
    <source>
        <dbReference type="Proteomes" id="UP000250140"/>
    </source>
</evidence>
<dbReference type="EMBL" id="KV749903">
    <property type="protein sequence ID" value="OCL07266.1"/>
    <property type="molecule type" value="Genomic_DNA"/>
</dbReference>
<name>A0A8E2EYU3_9PEZI</name>
<evidence type="ECO:0000313" key="2">
    <source>
        <dbReference type="EMBL" id="OCL07266.1"/>
    </source>
</evidence>
<evidence type="ECO:0000256" key="1">
    <source>
        <dbReference type="SAM" id="MobiDB-lite"/>
    </source>
</evidence>
<accession>A0A8E2EYU3</accession>
<protein>
    <submittedName>
        <fullName evidence="2">Uncharacterized protein</fullName>
    </submittedName>
</protein>
<reference evidence="2 3" key="1">
    <citation type="journal article" date="2016" name="Nat. Commun.">
        <title>Ectomycorrhizal ecology is imprinted in the genome of the dominant symbiotic fungus Cenococcum geophilum.</title>
        <authorList>
            <consortium name="DOE Joint Genome Institute"/>
            <person name="Peter M."/>
            <person name="Kohler A."/>
            <person name="Ohm R.A."/>
            <person name="Kuo A."/>
            <person name="Krutzmann J."/>
            <person name="Morin E."/>
            <person name="Arend M."/>
            <person name="Barry K.W."/>
            <person name="Binder M."/>
            <person name="Choi C."/>
            <person name="Clum A."/>
            <person name="Copeland A."/>
            <person name="Grisel N."/>
            <person name="Haridas S."/>
            <person name="Kipfer T."/>
            <person name="LaButti K."/>
            <person name="Lindquist E."/>
            <person name="Lipzen A."/>
            <person name="Maire R."/>
            <person name="Meier B."/>
            <person name="Mihaltcheva S."/>
            <person name="Molinier V."/>
            <person name="Murat C."/>
            <person name="Poggeler S."/>
            <person name="Quandt C.A."/>
            <person name="Sperisen C."/>
            <person name="Tritt A."/>
            <person name="Tisserant E."/>
            <person name="Crous P.W."/>
            <person name="Henrissat B."/>
            <person name="Nehls U."/>
            <person name="Egli S."/>
            <person name="Spatafora J.W."/>
            <person name="Grigoriev I.V."/>
            <person name="Martin F.M."/>
        </authorList>
    </citation>
    <scope>NUCLEOTIDE SEQUENCE [LARGE SCALE GENOMIC DNA]</scope>
    <source>
        <strain evidence="2 3">CBS 207.34</strain>
    </source>
</reference>
<feature type="region of interest" description="Disordered" evidence="1">
    <location>
        <begin position="33"/>
        <end position="56"/>
    </location>
</feature>
<gene>
    <name evidence="2" type="ORF">AOQ84DRAFT_61745</name>
</gene>